<dbReference type="HOGENOM" id="CLU_044614_3_0_1"/>
<protein>
    <submittedName>
        <fullName evidence="2">Uncharacterized protein</fullName>
    </submittedName>
</protein>
<keyword evidence="1" id="KW-0472">Membrane</keyword>
<feature type="transmembrane region" description="Helical" evidence="1">
    <location>
        <begin position="163"/>
        <end position="187"/>
    </location>
</feature>
<dbReference type="OrthoDB" id="3354175at2759"/>
<gene>
    <name evidence="2" type="ORF">SERLADRAFT_480485</name>
</gene>
<keyword evidence="1" id="KW-0812">Transmembrane</keyword>
<dbReference type="EMBL" id="GL945446">
    <property type="protein sequence ID" value="EGO18824.1"/>
    <property type="molecule type" value="Genomic_DNA"/>
</dbReference>
<dbReference type="GeneID" id="18821535"/>
<name>F8PDK3_SERL9</name>
<evidence type="ECO:0000313" key="2">
    <source>
        <dbReference type="EMBL" id="EGO18824.1"/>
    </source>
</evidence>
<sequence>MPIFVATVLLFITVTAHWITTFLRLFQAFVIYESGTSPLMFYGDLSQTTEVVKTGLLMASLINGDAMIIYRLWLIWNRKFCVIIFPLCTLIGLTICGVGITYQFTQYHIGEDVFLTQAGRWITSDCVFTICTNIYSTCLMIAWKVWSTNKISRAHGHTGMSLLPILATLVESAALYTTWTILFFVTYQSHTNFQFTVVDTWVPMAGIAYMLINVRVGLGWAQSSNQSSFASQEPAITRGQGGGDSYSMRPLAVNITRVVDNDGELDMGILSVEYGRDKAGIREPV</sequence>
<evidence type="ECO:0000256" key="1">
    <source>
        <dbReference type="SAM" id="Phobius"/>
    </source>
</evidence>
<accession>F8PDK3</accession>
<reference evidence="2" key="1">
    <citation type="submission" date="2011-04" db="EMBL/GenBank/DDBJ databases">
        <title>Evolution of plant cell wall degrading machinery underlies the functional diversity of forest fungi.</title>
        <authorList>
            <consortium name="US DOE Joint Genome Institute (JGI-PGF)"/>
            <person name="Eastwood D.C."/>
            <person name="Floudas D."/>
            <person name="Binder M."/>
            <person name="Majcherczyk A."/>
            <person name="Schneider P."/>
            <person name="Aerts A."/>
            <person name="Asiegbu F.O."/>
            <person name="Baker S.E."/>
            <person name="Barry K."/>
            <person name="Bendiksby M."/>
            <person name="Blumentritt M."/>
            <person name="Coutinho P.M."/>
            <person name="Cullen D."/>
            <person name="Cullen D."/>
            <person name="Gathman A."/>
            <person name="Goodell B."/>
            <person name="Henrissat B."/>
            <person name="Ihrmark K."/>
            <person name="Kauserud H."/>
            <person name="Kohler A."/>
            <person name="LaButti K."/>
            <person name="Lapidus A."/>
            <person name="Lavin J.L."/>
            <person name="Lee Y.-H."/>
            <person name="Lindquist E."/>
            <person name="Lilly W."/>
            <person name="Lucas S."/>
            <person name="Morin E."/>
            <person name="Murat C."/>
            <person name="Oguiza J.A."/>
            <person name="Park J."/>
            <person name="Pisabarro A.G."/>
            <person name="Riley R."/>
            <person name="Rosling A."/>
            <person name="Salamov A."/>
            <person name="Schmidt O."/>
            <person name="Schmutz J."/>
            <person name="Skrede I."/>
            <person name="Stenlid J."/>
            <person name="Wiebenga A."/>
            <person name="Xie X."/>
            <person name="Kues U."/>
            <person name="Hibbett D.S."/>
            <person name="Hoffmeister D."/>
            <person name="Hogberg N."/>
            <person name="Martin F."/>
            <person name="Grigoriev I.V."/>
            <person name="Watkinson S.C."/>
        </authorList>
    </citation>
    <scope>NUCLEOTIDE SEQUENCE</scope>
    <source>
        <strain evidence="2">S7.9</strain>
    </source>
</reference>
<dbReference type="KEGG" id="sla:SERLADRAFT_480485"/>
<feature type="transmembrane region" description="Helical" evidence="1">
    <location>
        <begin position="80"/>
        <end position="102"/>
    </location>
</feature>
<organism>
    <name type="scientific">Serpula lacrymans var. lacrymans (strain S7.9)</name>
    <name type="common">Dry rot fungus</name>
    <dbReference type="NCBI Taxonomy" id="578457"/>
    <lineage>
        <taxon>Eukaryota</taxon>
        <taxon>Fungi</taxon>
        <taxon>Dikarya</taxon>
        <taxon>Basidiomycota</taxon>
        <taxon>Agaricomycotina</taxon>
        <taxon>Agaricomycetes</taxon>
        <taxon>Agaricomycetidae</taxon>
        <taxon>Boletales</taxon>
        <taxon>Coniophorineae</taxon>
        <taxon>Serpulaceae</taxon>
        <taxon>Serpula</taxon>
    </lineage>
</organism>
<feature type="transmembrane region" description="Helical" evidence="1">
    <location>
        <begin position="193"/>
        <end position="212"/>
    </location>
</feature>
<dbReference type="Proteomes" id="UP000008064">
    <property type="component" value="Unassembled WGS sequence"/>
</dbReference>
<dbReference type="RefSeq" id="XP_007324477.1">
    <property type="nucleotide sequence ID" value="XM_007324415.1"/>
</dbReference>
<feature type="transmembrane region" description="Helical" evidence="1">
    <location>
        <begin position="122"/>
        <end position="143"/>
    </location>
</feature>
<keyword evidence="1" id="KW-1133">Transmembrane helix</keyword>
<proteinExistence type="predicted"/>
<dbReference type="AlphaFoldDB" id="F8PDK3"/>